<dbReference type="GO" id="GO:0004644">
    <property type="term" value="F:phosphoribosylglycinamide formyltransferase activity"/>
    <property type="evidence" value="ECO:0007669"/>
    <property type="project" value="UniProtKB-EC"/>
</dbReference>
<evidence type="ECO:0000256" key="1">
    <source>
        <dbReference type="ARBA" id="ARBA00005054"/>
    </source>
</evidence>
<evidence type="ECO:0000313" key="7">
    <source>
        <dbReference type="Proteomes" id="UP000248926"/>
    </source>
</evidence>
<gene>
    <name evidence="6" type="ORF">CA260_17245</name>
</gene>
<dbReference type="SUPFAM" id="SSF53328">
    <property type="entry name" value="Formyltransferase"/>
    <property type="match status" value="1"/>
</dbReference>
<keyword evidence="7" id="KW-1185">Reference proteome</keyword>
<dbReference type="OrthoDB" id="9802815at2"/>
<sequence length="256" mass="28935">MPPRPRIVMLAGPGLSTELMYNGLRESCDIAAVVLEKKPSSRSMIKYRAKTLGWPTTLGQLAFIIYSRWLGRSSRKRVQQLIERYEMDDSPIPSRVITKVDSANKREVIRLLKELSPDAVVVNGTRILSKKLLGSINAPFINTHMGITPAYRGVHGGYWALAMDDRRRCGVTVHMVDEGVDTGGILYQSTIDVGTADNFVTYPIHQMAKAIPMMQTALRDAVENRLAPYASEGPSKQWYHPTLLFYLRQRFQNRIR</sequence>
<evidence type="ECO:0000256" key="2">
    <source>
        <dbReference type="ARBA" id="ARBA00012254"/>
    </source>
</evidence>
<comment type="caution">
    <text evidence="6">The sequence shown here is derived from an EMBL/GenBank/DDBJ whole genome shotgun (WGS) entry which is preliminary data.</text>
</comment>
<dbReference type="EMBL" id="NFZS01000004">
    <property type="protein sequence ID" value="RAO75783.1"/>
    <property type="molecule type" value="Genomic_DNA"/>
</dbReference>
<proteinExistence type="predicted"/>
<dbReference type="Proteomes" id="UP000248926">
    <property type="component" value="Unassembled WGS sequence"/>
</dbReference>
<evidence type="ECO:0000256" key="3">
    <source>
        <dbReference type="ARBA" id="ARBA00022679"/>
    </source>
</evidence>
<dbReference type="GO" id="GO:0005737">
    <property type="term" value="C:cytoplasm"/>
    <property type="evidence" value="ECO:0007669"/>
    <property type="project" value="TreeGrafter"/>
</dbReference>
<accession>A0A328P3C7</accession>
<protein>
    <recommendedName>
        <fullName evidence="2">phosphoribosylglycinamide formyltransferase 1</fullName>
        <ecNumber evidence="2">2.1.2.2</ecNumber>
    </recommendedName>
</protein>
<dbReference type="Pfam" id="PF00551">
    <property type="entry name" value="Formyl_trans_N"/>
    <property type="match status" value="1"/>
</dbReference>
<feature type="domain" description="Formyl transferase N-terminal" evidence="5">
    <location>
        <begin position="89"/>
        <end position="198"/>
    </location>
</feature>
<name>A0A328P3C7_9GAMM</name>
<reference evidence="6 7" key="1">
    <citation type="journal article" date="2018" name="Genet. Mol. Biol.">
        <title>The genome sequence of Dyella jiangningensis FCAV SCS01 from a lignocellulose-decomposing microbial consortium metagenome reveals potential for biotechnological applications.</title>
        <authorList>
            <person name="Desiderato J.G."/>
            <person name="Alvarenga D.O."/>
            <person name="Constancio M.T.L."/>
            <person name="Alves L.M.C."/>
            <person name="Varani A.M."/>
        </authorList>
    </citation>
    <scope>NUCLEOTIDE SEQUENCE [LARGE SCALE GENOMIC DNA]</scope>
    <source>
        <strain evidence="6 7">FCAV SCS01</strain>
    </source>
</reference>
<dbReference type="InterPro" id="IPR036477">
    <property type="entry name" value="Formyl_transf_N_sf"/>
</dbReference>
<organism evidence="6 7">
    <name type="scientific">Dyella jiangningensis</name>
    <dbReference type="NCBI Taxonomy" id="1379159"/>
    <lineage>
        <taxon>Bacteria</taxon>
        <taxon>Pseudomonadati</taxon>
        <taxon>Pseudomonadota</taxon>
        <taxon>Gammaproteobacteria</taxon>
        <taxon>Lysobacterales</taxon>
        <taxon>Rhodanobacteraceae</taxon>
        <taxon>Dyella</taxon>
    </lineage>
</organism>
<dbReference type="AlphaFoldDB" id="A0A328P3C7"/>
<dbReference type="GO" id="GO:0006189">
    <property type="term" value="P:'de novo' IMP biosynthetic process"/>
    <property type="evidence" value="ECO:0007669"/>
    <property type="project" value="TreeGrafter"/>
</dbReference>
<dbReference type="InterPro" id="IPR002376">
    <property type="entry name" value="Formyl_transf_N"/>
</dbReference>
<evidence type="ECO:0000259" key="5">
    <source>
        <dbReference type="Pfam" id="PF00551"/>
    </source>
</evidence>
<dbReference type="Gene3D" id="3.40.50.170">
    <property type="entry name" value="Formyl transferase, N-terminal domain"/>
    <property type="match status" value="1"/>
</dbReference>
<dbReference type="CDD" id="cd08653">
    <property type="entry name" value="FMT_core_like_3"/>
    <property type="match status" value="1"/>
</dbReference>
<comment type="pathway">
    <text evidence="1">Purine metabolism; IMP biosynthesis via de novo pathway; N(2)-formyl-N(1)-(5-phospho-D-ribosyl)glycinamide from N(1)-(5-phospho-D-ribosyl)glycinamide (10-formyl THF route): step 1/1.</text>
</comment>
<dbReference type="EC" id="2.1.2.2" evidence="2"/>
<evidence type="ECO:0000313" key="6">
    <source>
        <dbReference type="EMBL" id="RAO75783.1"/>
    </source>
</evidence>
<dbReference type="RefSeq" id="WP_111984246.1">
    <property type="nucleotide sequence ID" value="NZ_NFZS01000004.1"/>
</dbReference>
<keyword evidence="4" id="KW-0658">Purine biosynthesis</keyword>
<keyword evidence="3 6" id="KW-0808">Transferase</keyword>
<evidence type="ECO:0000256" key="4">
    <source>
        <dbReference type="ARBA" id="ARBA00022755"/>
    </source>
</evidence>
<dbReference type="PANTHER" id="PTHR43369">
    <property type="entry name" value="PHOSPHORIBOSYLGLYCINAMIDE FORMYLTRANSFERASE"/>
    <property type="match status" value="1"/>
</dbReference>
<dbReference type="PANTHER" id="PTHR43369:SF2">
    <property type="entry name" value="PHOSPHORIBOSYLGLYCINAMIDE FORMYLTRANSFERASE"/>
    <property type="match status" value="1"/>
</dbReference>